<sequence>MPLPFPAHNVSPVRIAAERLPTPRLPDEVFAPNTALRHARRLFEGHVVGSESVAVAPDGSLWMLDKWGYVWVATASGDDYSLDAQPLAYVGPGRPLGFHFTANGDLAICNSLSGLMLLERPAADSTKWRLRCLSNTAGGRPVSYANDLTIGSAGRIYFSDSSTIPPALNQAAPRPWYDTLRSFMLTLWHGGPTGRLLCYDPSTDATTVLADGLWYANGVALAADESFVAVVETCSMRVRRHWLEGPKAGSMDTLIDRLPGWPDNIVESSDGGFWLCLVLPDMPLVHKVLPQPWLRSLVAKLPEWLLPPKPQWGCVLRLSAQGEVVQALTDPDGRHVSHISSVTEHADKLFIGNLARDYVSVLDLRAVEEPH</sequence>
<keyword evidence="2" id="KW-0597">Phosphoprotein</keyword>
<evidence type="ECO:0000256" key="1">
    <source>
        <dbReference type="ARBA" id="ARBA00009191"/>
    </source>
</evidence>
<dbReference type="InterPro" id="IPR011042">
    <property type="entry name" value="6-blade_b-propeller_TolB-like"/>
</dbReference>
<evidence type="ECO:0000313" key="6">
    <source>
        <dbReference type="Proteomes" id="UP001055712"/>
    </source>
</evidence>
<proteinExistence type="inferred from homology"/>
<comment type="caution">
    <text evidence="5">The sequence shown here is derived from an EMBL/GenBank/DDBJ whole genome shotgun (WGS) entry which is preliminary data.</text>
</comment>
<dbReference type="Pfam" id="PF20067">
    <property type="entry name" value="SSL_N"/>
    <property type="match status" value="1"/>
</dbReference>
<organism evidence="5 6">
    <name type="scientific">Chlorella vulgaris</name>
    <name type="common">Green alga</name>
    <dbReference type="NCBI Taxonomy" id="3077"/>
    <lineage>
        <taxon>Eukaryota</taxon>
        <taxon>Viridiplantae</taxon>
        <taxon>Chlorophyta</taxon>
        <taxon>core chlorophytes</taxon>
        <taxon>Trebouxiophyceae</taxon>
        <taxon>Chlorellales</taxon>
        <taxon>Chlorellaceae</taxon>
        <taxon>Chlorella clade</taxon>
        <taxon>Chlorella</taxon>
    </lineage>
</organism>
<dbReference type="Pfam" id="PF03088">
    <property type="entry name" value="Str_synth"/>
    <property type="match status" value="1"/>
</dbReference>
<dbReference type="AlphaFoldDB" id="A0A9D4TZ38"/>
<dbReference type="OrthoDB" id="5307922at2759"/>
<evidence type="ECO:0000313" key="5">
    <source>
        <dbReference type="EMBL" id="KAI3438500.1"/>
    </source>
</evidence>
<accession>A0A9D4TZ38</accession>
<dbReference type="GO" id="GO:0012505">
    <property type="term" value="C:endomembrane system"/>
    <property type="evidence" value="ECO:0007669"/>
    <property type="project" value="TreeGrafter"/>
</dbReference>
<dbReference type="EMBL" id="SIDB01000001">
    <property type="protein sequence ID" value="KAI3438500.1"/>
    <property type="molecule type" value="Genomic_DNA"/>
</dbReference>
<reference evidence="5" key="2">
    <citation type="submission" date="2020-11" db="EMBL/GenBank/DDBJ databases">
        <authorList>
            <person name="Cecchin M."/>
            <person name="Marcolungo L."/>
            <person name="Rossato M."/>
            <person name="Girolomoni L."/>
            <person name="Cosentino E."/>
            <person name="Cuine S."/>
            <person name="Li-Beisson Y."/>
            <person name="Delledonne M."/>
            <person name="Ballottari M."/>
        </authorList>
    </citation>
    <scope>NUCLEOTIDE SEQUENCE</scope>
    <source>
        <strain evidence="5">211/11P</strain>
        <tissue evidence="5">Whole cell</tissue>
    </source>
</reference>
<evidence type="ECO:0000259" key="4">
    <source>
        <dbReference type="Pfam" id="PF03088"/>
    </source>
</evidence>
<dbReference type="SUPFAM" id="SSF63829">
    <property type="entry name" value="Calcium-dependent phosphotriesterase"/>
    <property type="match status" value="1"/>
</dbReference>
<reference evidence="5" key="1">
    <citation type="journal article" date="2019" name="Plant J.">
        <title>Chlorella vulgaris genome assembly and annotation reveals the molecular basis for metabolic acclimation to high light conditions.</title>
        <authorList>
            <person name="Cecchin M."/>
            <person name="Marcolungo L."/>
            <person name="Rossato M."/>
            <person name="Girolomoni L."/>
            <person name="Cosentino E."/>
            <person name="Cuine S."/>
            <person name="Li-Beisson Y."/>
            <person name="Delledonne M."/>
            <person name="Ballottari M."/>
        </authorList>
    </citation>
    <scope>NUCLEOTIDE SEQUENCE</scope>
    <source>
        <strain evidence="5">211/11P</strain>
    </source>
</reference>
<gene>
    <name evidence="5" type="ORF">D9Q98_000928</name>
</gene>
<keyword evidence="3" id="KW-0325">Glycoprotein</keyword>
<dbReference type="PANTHER" id="PTHR10426">
    <property type="entry name" value="STRICTOSIDINE SYNTHASE-RELATED"/>
    <property type="match status" value="1"/>
</dbReference>
<evidence type="ECO:0000256" key="2">
    <source>
        <dbReference type="ARBA" id="ARBA00022553"/>
    </source>
</evidence>
<dbReference type="InterPro" id="IPR018119">
    <property type="entry name" value="Strictosidine_synth_cons-reg"/>
</dbReference>
<dbReference type="Gene3D" id="2.120.10.30">
    <property type="entry name" value="TolB, C-terminal domain"/>
    <property type="match status" value="1"/>
</dbReference>
<name>A0A9D4TZ38_CHLVU</name>
<keyword evidence="6" id="KW-1185">Reference proteome</keyword>
<feature type="domain" description="Strictosidine synthase conserved region" evidence="4">
    <location>
        <begin position="146"/>
        <end position="245"/>
    </location>
</feature>
<evidence type="ECO:0000256" key="3">
    <source>
        <dbReference type="ARBA" id="ARBA00023180"/>
    </source>
</evidence>
<protein>
    <recommendedName>
        <fullName evidence="4">Strictosidine synthase conserved region domain-containing protein</fullName>
    </recommendedName>
</protein>
<dbReference type="Proteomes" id="UP001055712">
    <property type="component" value="Unassembled WGS sequence"/>
</dbReference>
<dbReference type="GO" id="GO:0016787">
    <property type="term" value="F:hydrolase activity"/>
    <property type="evidence" value="ECO:0007669"/>
    <property type="project" value="TreeGrafter"/>
</dbReference>
<comment type="similarity">
    <text evidence="1">Belongs to the strictosidine synthase family.</text>
</comment>
<dbReference type="PANTHER" id="PTHR10426:SF88">
    <property type="entry name" value="ADIPOCYTE PLASMA MEMBRANE-ASSOCIATED PROTEIN HEMOMUCIN-RELATED"/>
    <property type="match status" value="1"/>
</dbReference>